<dbReference type="InterPro" id="IPR008922">
    <property type="entry name" value="Di-copper_centre_dom_sf"/>
</dbReference>
<feature type="chain" id="PRO_5042823297" evidence="3">
    <location>
        <begin position="20"/>
        <end position="385"/>
    </location>
</feature>
<dbReference type="PANTHER" id="PTHR11474:SF125">
    <property type="entry name" value="N-ACETYL-6-HYDROXYTRYPTOPHAN OXIDASE IVOB-RELATED"/>
    <property type="match status" value="1"/>
</dbReference>
<accession>A0AAN6WLF6</accession>
<evidence type="ECO:0000313" key="6">
    <source>
        <dbReference type="Proteomes" id="UP001302126"/>
    </source>
</evidence>
<dbReference type="EMBL" id="MU864688">
    <property type="protein sequence ID" value="KAK4182297.1"/>
    <property type="molecule type" value="Genomic_DNA"/>
</dbReference>
<reference evidence="5" key="2">
    <citation type="submission" date="2023-05" db="EMBL/GenBank/DDBJ databases">
        <authorList>
            <consortium name="Lawrence Berkeley National Laboratory"/>
            <person name="Steindorff A."/>
            <person name="Hensen N."/>
            <person name="Bonometti L."/>
            <person name="Westerberg I."/>
            <person name="Brannstrom I.O."/>
            <person name="Guillou S."/>
            <person name="Cros-Aarteil S."/>
            <person name="Calhoun S."/>
            <person name="Haridas S."/>
            <person name="Kuo A."/>
            <person name="Mondo S."/>
            <person name="Pangilinan J."/>
            <person name="Riley R."/>
            <person name="Labutti K."/>
            <person name="Andreopoulos B."/>
            <person name="Lipzen A."/>
            <person name="Chen C."/>
            <person name="Yanf M."/>
            <person name="Daum C."/>
            <person name="Ng V."/>
            <person name="Clum A."/>
            <person name="Ohm R."/>
            <person name="Martin F."/>
            <person name="Silar P."/>
            <person name="Natvig D."/>
            <person name="Lalanne C."/>
            <person name="Gautier V."/>
            <person name="Ament-Velasquez S.L."/>
            <person name="Kruys A."/>
            <person name="Hutchinson M.I."/>
            <person name="Powell A.J."/>
            <person name="Barry K."/>
            <person name="Miller A.N."/>
            <person name="Grigoriev I.V."/>
            <person name="Debuchy R."/>
            <person name="Gladieux P."/>
            <person name="Thoren M.H."/>
            <person name="Johannesson H."/>
        </authorList>
    </citation>
    <scope>NUCLEOTIDE SEQUENCE</scope>
    <source>
        <strain evidence="5">PSN309</strain>
    </source>
</reference>
<dbReference type="InterPro" id="IPR050316">
    <property type="entry name" value="Tyrosinase/Hemocyanin"/>
</dbReference>
<evidence type="ECO:0000256" key="1">
    <source>
        <dbReference type="ARBA" id="ARBA00022723"/>
    </source>
</evidence>
<name>A0AAN6WLF6_9PEZI</name>
<dbReference type="Gene3D" id="1.10.1280.10">
    <property type="entry name" value="Di-copper center containing domain from catechol oxidase"/>
    <property type="match status" value="1"/>
</dbReference>
<gene>
    <name evidence="5" type="ORF">QBC35DRAFT_181561</name>
</gene>
<feature type="domain" description="Tyrosinase copper-binding" evidence="4">
    <location>
        <begin position="308"/>
        <end position="319"/>
    </location>
</feature>
<keyword evidence="1" id="KW-0479">Metal-binding</keyword>
<dbReference type="PRINTS" id="PR00092">
    <property type="entry name" value="TYROSINASE"/>
</dbReference>
<proteinExistence type="predicted"/>
<dbReference type="Pfam" id="PF00264">
    <property type="entry name" value="Tyrosinase"/>
    <property type="match status" value="1"/>
</dbReference>
<evidence type="ECO:0000256" key="3">
    <source>
        <dbReference type="SAM" id="SignalP"/>
    </source>
</evidence>
<evidence type="ECO:0000259" key="4">
    <source>
        <dbReference type="PROSITE" id="PS00498"/>
    </source>
</evidence>
<dbReference type="AlphaFoldDB" id="A0AAN6WLF6"/>
<dbReference type="GO" id="GO:0046872">
    <property type="term" value="F:metal ion binding"/>
    <property type="evidence" value="ECO:0007669"/>
    <property type="project" value="UniProtKB-KW"/>
</dbReference>
<dbReference type="SUPFAM" id="SSF48056">
    <property type="entry name" value="Di-copper centre-containing domain"/>
    <property type="match status" value="1"/>
</dbReference>
<organism evidence="5 6">
    <name type="scientific">Podospora australis</name>
    <dbReference type="NCBI Taxonomy" id="1536484"/>
    <lineage>
        <taxon>Eukaryota</taxon>
        <taxon>Fungi</taxon>
        <taxon>Dikarya</taxon>
        <taxon>Ascomycota</taxon>
        <taxon>Pezizomycotina</taxon>
        <taxon>Sordariomycetes</taxon>
        <taxon>Sordariomycetidae</taxon>
        <taxon>Sordariales</taxon>
        <taxon>Podosporaceae</taxon>
        <taxon>Podospora</taxon>
    </lineage>
</organism>
<keyword evidence="3" id="KW-0732">Signal</keyword>
<dbReference type="Proteomes" id="UP001302126">
    <property type="component" value="Unassembled WGS sequence"/>
</dbReference>
<evidence type="ECO:0000256" key="2">
    <source>
        <dbReference type="ARBA" id="ARBA00023002"/>
    </source>
</evidence>
<protein>
    <submittedName>
        <fullName evidence="5">Grixazone synthase</fullName>
    </submittedName>
</protein>
<evidence type="ECO:0000313" key="5">
    <source>
        <dbReference type="EMBL" id="KAK4182297.1"/>
    </source>
</evidence>
<comment type="caution">
    <text evidence="5">The sequence shown here is derived from an EMBL/GenBank/DDBJ whole genome shotgun (WGS) entry which is preliminary data.</text>
</comment>
<dbReference type="PROSITE" id="PS00498">
    <property type="entry name" value="TYROSINASE_2"/>
    <property type="match status" value="1"/>
</dbReference>
<keyword evidence="2" id="KW-0560">Oxidoreductase</keyword>
<sequence>MKVSTIIAGLLPLASLIVAAPGCNDVEKVASKKIDQLQKNYQKYIEATIKKRQTGCTSKNILRRKEWGKLSKKERTDYIEAIYCLNRKPGLTPRSEIPGARSRWDDFVGSHIQLTPVVHANGFFLAYHRFLIWEFERALREECGYKGTQPYWDWTLEYEDQTKSTVWDGSPSSLGSNGVYVANRSAISVRLPTETLVFPPATGGGCVQSGPFTADKFTINLGPIGYEPKGPEGGLGFNPRCLTRDFNPELSRTSLRPSNITALLDCPTYACFNRDLDKPNRKPGFGVHGAGHFQFGTVQLDTFISPSDPAFWVHHTQLDRIWTIWQNQDPAVRTYALWGTQTTGNFPPSANVTSDTPVPFGHISPPIPLKNLQSSIDGPHCYIYE</sequence>
<dbReference type="GO" id="GO:0016491">
    <property type="term" value="F:oxidoreductase activity"/>
    <property type="evidence" value="ECO:0007669"/>
    <property type="project" value="UniProtKB-KW"/>
</dbReference>
<keyword evidence="6" id="KW-1185">Reference proteome</keyword>
<dbReference type="PANTHER" id="PTHR11474">
    <property type="entry name" value="TYROSINASE FAMILY MEMBER"/>
    <property type="match status" value="1"/>
</dbReference>
<feature type="signal peptide" evidence="3">
    <location>
        <begin position="1"/>
        <end position="19"/>
    </location>
</feature>
<reference evidence="5" key="1">
    <citation type="journal article" date="2023" name="Mol. Phylogenet. Evol.">
        <title>Genome-scale phylogeny and comparative genomics of the fungal order Sordariales.</title>
        <authorList>
            <person name="Hensen N."/>
            <person name="Bonometti L."/>
            <person name="Westerberg I."/>
            <person name="Brannstrom I.O."/>
            <person name="Guillou S."/>
            <person name="Cros-Aarteil S."/>
            <person name="Calhoun S."/>
            <person name="Haridas S."/>
            <person name="Kuo A."/>
            <person name="Mondo S."/>
            <person name="Pangilinan J."/>
            <person name="Riley R."/>
            <person name="LaButti K."/>
            <person name="Andreopoulos B."/>
            <person name="Lipzen A."/>
            <person name="Chen C."/>
            <person name="Yan M."/>
            <person name="Daum C."/>
            <person name="Ng V."/>
            <person name="Clum A."/>
            <person name="Steindorff A."/>
            <person name="Ohm R.A."/>
            <person name="Martin F."/>
            <person name="Silar P."/>
            <person name="Natvig D.O."/>
            <person name="Lalanne C."/>
            <person name="Gautier V."/>
            <person name="Ament-Velasquez S.L."/>
            <person name="Kruys A."/>
            <person name="Hutchinson M.I."/>
            <person name="Powell A.J."/>
            <person name="Barry K."/>
            <person name="Miller A.N."/>
            <person name="Grigoriev I.V."/>
            <person name="Debuchy R."/>
            <person name="Gladieux P."/>
            <person name="Hiltunen Thoren M."/>
            <person name="Johannesson H."/>
        </authorList>
    </citation>
    <scope>NUCLEOTIDE SEQUENCE</scope>
    <source>
        <strain evidence="5">PSN309</strain>
    </source>
</reference>
<dbReference type="InterPro" id="IPR002227">
    <property type="entry name" value="Tyrosinase_Cu-bd"/>
</dbReference>